<protein>
    <submittedName>
        <fullName evidence="1">Uncharacterized protein</fullName>
    </submittedName>
</protein>
<sequence length="225" mass="27456">MKEKFKPRLTTINEEYCIPDYIIHKMAGLFPHEQNENRQYYGERIKKWDSEAHRQKLLGPHHYPKKHSRNDPSIRYSYDRSSSGLWEFISQQREKHLNKTRNTDNIKEKLIQRHAVFQKNINLINEDKPLIKQRNYDNPAHKIWEQWESPKYVMSVDEIEERYGVREKLWDSRQHKNMLFEKARQPMHYPFKHAKNDNSRRLSYENSSEGLRDFIKTRRSITNNS</sequence>
<dbReference type="Proteomes" id="UP000567387">
    <property type="component" value="Unassembled WGS sequence"/>
</dbReference>
<dbReference type="EMBL" id="AASCBU010000036">
    <property type="protein sequence ID" value="EFA8786813.1"/>
    <property type="molecule type" value="Genomic_DNA"/>
</dbReference>
<organism evidence="1 2">
    <name type="scientific">Escherichia coli</name>
    <dbReference type="NCBI Taxonomy" id="562"/>
    <lineage>
        <taxon>Bacteria</taxon>
        <taxon>Pseudomonadati</taxon>
        <taxon>Pseudomonadota</taxon>
        <taxon>Gammaproteobacteria</taxon>
        <taxon>Enterobacterales</taxon>
        <taxon>Enterobacteriaceae</taxon>
        <taxon>Escherichia</taxon>
    </lineage>
</organism>
<accession>A0A8S7B6R8</accession>
<proteinExistence type="predicted"/>
<name>A0A8S7B6R8_ECOLX</name>
<comment type="caution">
    <text evidence="1">The sequence shown here is derived from an EMBL/GenBank/DDBJ whole genome shotgun (WGS) entry which is preliminary data.</text>
</comment>
<gene>
    <name evidence="1" type="ORF">C2R31_004752</name>
</gene>
<evidence type="ECO:0000313" key="1">
    <source>
        <dbReference type="EMBL" id="EFA8786813.1"/>
    </source>
</evidence>
<evidence type="ECO:0000313" key="2">
    <source>
        <dbReference type="Proteomes" id="UP000567387"/>
    </source>
</evidence>
<dbReference type="AlphaFoldDB" id="A0A8S7B6R8"/>
<reference evidence="1 2" key="1">
    <citation type="submission" date="2018-08" db="EMBL/GenBank/DDBJ databases">
        <authorList>
            <consortium name="PulseNet: The National Subtyping Network for Foodborne Disease Surveillance"/>
            <person name="Tarr C.L."/>
            <person name="Trees E."/>
            <person name="Katz L.S."/>
            <person name="Carleton-Romer H.A."/>
            <person name="Stroika S."/>
            <person name="Kucerova Z."/>
            <person name="Roache K.F."/>
            <person name="Sabol A.L."/>
            <person name="Besser J."/>
            <person name="Gerner-Smidt P."/>
        </authorList>
    </citation>
    <scope>NUCLEOTIDE SEQUENCE [LARGE SCALE GENOMIC DNA]</scope>
    <source>
        <strain evidence="1 2">PNUSAE011918</strain>
    </source>
</reference>